<dbReference type="Gene3D" id="3.90.320.10">
    <property type="match status" value="1"/>
</dbReference>
<dbReference type="AlphaFoldDB" id="B0CBI2"/>
<dbReference type="GO" id="GO:0004386">
    <property type="term" value="F:helicase activity"/>
    <property type="evidence" value="ECO:0007669"/>
    <property type="project" value="UniProtKB-KW"/>
</dbReference>
<dbReference type="InterPro" id="IPR011604">
    <property type="entry name" value="PDDEXK-like_dom_sf"/>
</dbReference>
<dbReference type="Proteomes" id="UP000000268">
    <property type="component" value="Chromosome"/>
</dbReference>
<keyword evidence="2" id="KW-0547">Nucleotide-binding</keyword>
<keyword evidence="1" id="KW-0227">DNA damage</keyword>
<evidence type="ECO:0000256" key="3">
    <source>
        <dbReference type="ARBA" id="ARBA00023204"/>
    </source>
</evidence>
<evidence type="ECO:0000313" key="5">
    <source>
        <dbReference type="EMBL" id="ABW27967.1"/>
    </source>
</evidence>
<keyword evidence="3" id="KW-0234">DNA repair</keyword>
<reference evidence="5 6" key="1">
    <citation type="journal article" date="2008" name="Proc. Natl. Acad. Sci. U.S.A.">
        <title>Niche adaptation and genome expansion in the chlorophyll d-producing cyanobacterium Acaryochloris marina.</title>
        <authorList>
            <person name="Swingley W.D."/>
            <person name="Chen M."/>
            <person name="Cheung P.C."/>
            <person name="Conrad A.L."/>
            <person name="Dejesa L.C."/>
            <person name="Hao J."/>
            <person name="Honchak B.M."/>
            <person name="Karbach L.E."/>
            <person name="Kurdoglu A."/>
            <person name="Lahiri S."/>
            <person name="Mastrian S.D."/>
            <person name="Miyashita H."/>
            <person name="Page L."/>
            <person name="Ramakrishna P."/>
            <person name="Satoh S."/>
            <person name="Sattley W.M."/>
            <person name="Shimada Y."/>
            <person name="Taylor H.L."/>
            <person name="Tomo T."/>
            <person name="Tsuchiya T."/>
            <person name="Wang Z.T."/>
            <person name="Raymond J."/>
            <person name="Mimuro M."/>
            <person name="Blankenship R.E."/>
            <person name="Touchman J.W."/>
        </authorList>
    </citation>
    <scope>NUCLEOTIDE SEQUENCE [LARGE SCALE GENOMIC DNA]</scope>
    <source>
        <strain evidence="6">MBIC 11017</strain>
    </source>
</reference>
<evidence type="ECO:0000259" key="4">
    <source>
        <dbReference type="Pfam" id="PF12705"/>
    </source>
</evidence>
<dbReference type="Pfam" id="PF12705">
    <property type="entry name" value="PDDEXK_1"/>
    <property type="match status" value="1"/>
</dbReference>
<sequence>MQNIHQPIWQLSQGHLNLLESCPRKFQHRYLDRLDTSVGIDAHPHQQLGSQFHQLMQQQSLGLPITPLLETDDRLQAWFEAFLQHPPQMIEGEQESEHQRLYWQDGFVLVAIYDLLIQNSHQAQIVDWKTYPLPKQADRLRTHWQTQLYLYVLAETSEYPPDQLSMTYWFAEASAQSGGKASFLTFPYSKAQHQKNQQSLADLLAKLRQELTDYETGEAMPQVALNDGKCVSPNHQCEFAERCQRRLEEEAAIALQDALTDLEAMPEIPLSD</sequence>
<accession>B0CBI2</accession>
<feature type="domain" description="PD-(D/E)XK endonuclease-like" evidence="4">
    <location>
        <begin position="10"/>
        <end position="244"/>
    </location>
</feature>
<dbReference type="InterPro" id="IPR038726">
    <property type="entry name" value="PDDEXK_AddAB-type"/>
</dbReference>
<gene>
    <name evidence="5" type="ordered locus">AM1_2971</name>
</gene>
<name>B0CBI2_ACAM1</name>
<protein>
    <recommendedName>
        <fullName evidence="4">PD-(D/E)XK endonuclease-like domain-containing protein</fullName>
    </recommendedName>
</protein>
<keyword evidence="2" id="KW-0347">Helicase</keyword>
<keyword evidence="2" id="KW-0067">ATP-binding</keyword>
<evidence type="ECO:0000256" key="2">
    <source>
        <dbReference type="ARBA" id="ARBA00022806"/>
    </source>
</evidence>
<dbReference type="HOGENOM" id="CLU_070318_1_0_3"/>
<dbReference type="GO" id="GO:0006281">
    <property type="term" value="P:DNA repair"/>
    <property type="evidence" value="ECO:0007669"/>
    <property type="project" value="UniProtKB-KW"/>
</dbReference>
<proteinExistence type="predicted"/>
<keyword evidence="6" id="KW-1185">Reference proteome</keyword>
<dbReference type="STRING" id="329726.AM1_2971"/>
<evidence type="ECO:0000256" key="1">
    <source>
        <dbReference type="ARBA" id="ARBA00022763"/>
    </source>
</evidence>
<organism evidence="5 6">
    <name type="scientific">Acaryochloris marina (strain MBIC 11017)</name>
    <dbReference type="NCBI Taxonomy" id="329726"/>
    <lineage>
        <taxon>Bacteria</taxon>
        <taxon>Bacillati</taxon>
        <taxon>Cyanobacteriota</taxon>
        <taxon>Cyanophyceae</taxon>
        <taxon>Acaryochloridales</taxon>
        <taxon>Acaryochloridaceae</taxon>
        <taxon>Acaryochloris</taxon>
    </lineage>
</organism>
<dbReference type="EMBL" id="CP000828">
    <property type="protein sequence ID" value="ABW27967.1"/>
    <property type="molecule type" value="Genomic_DNA"/>
</dbReference>
<evidence type="ECO:0000313" key="6">
    <source>
        <dbReference type="Proteomes" id="UP000000268"/>
    </source>
</evidence>
<dbReference type="RefSeq" id="WP_012163401.1">
    <property type="nucleotide sequence ID" value="NC_009925.1"/>
</dbReference>
<keyword evidence="2" id="KW-0378">Hydrolase</keyword>
<dbReference type="eggNOG" id="COG2887">
    <property type="taxonomic scope" value="Bacteria"/>
</dbReference>
<dbReference type="KEGG" id="amr:AM1_2971"/>